<dbReference type="InterPro" id="IPR003959">
    <property type="entry name" value="ATPase_AAA_core"/>
</dbReference>
<dbReference type="Pfam" id="PF00004">
    <property type="entry name" value="AAA"/>
    <property type="match status" value="1"/>
</dbReference>
<dbReference type="SMART" id="SM00382">
    <property type="entry name" value="AAA"/>
    <property type="match status" value="1"/>
</dbReference>
<gene>
    <name evidence="2" type="ORF">C1645_700677</name>
</gene>
<organism evidence="2 3">
    <name type="scientific">Glomus cerebriforme</name>
    <dbReference type="NCBI Taxonomy" id="658196"/>
    <lineage>
        <taxon>Eukaryota</taxon>
        <taxon>Fungi</taxon>
        <taxon>Fungi incertae sedis</taxon>
        <taxon>Mucoromycota</taxon>
        <taxon>Glomeromycotina</taxon>
        <taxon>Glomeromycetes</taxon>
        <taxon>Glomerales</taxon>
        <taxon>Glomeraceae</taxon>
        <taxon>Glomus</taxon>
    </lineage>
</organism>
<feature type="non-terminal residue" evidence="2">
    <location>
        <position position="1"/>
    </location>
</feature>
<keyword evidence="3" id="KW-1185">Reference proteome</keyword>
<dbReference type="EMBL" id="QKYT01000773">
    <property type="protein sequence ID" value="RIA81583.1"/>
    <property type="molecule type" value="Genomic_DNA"/>
</dbReference>
<protein>
    <submittedName>
        <fullName evidence="2">P-loop containing nucleoside triphosphate hydrolase protein</fullName>
    </submittedName>
</protein>
<evidence type="ECO:0000313" key="2">
    <source>
        <dbReference type="EMBL" id="RIA81583.1"/>
    </source>
</evidence>
<comment type="caution">
    <text evidence="2">The sequence shown here is derived from an EMBL/GenBank/DDBJ whole genome shotgun (WGS) entry which is preliminary data.</text>
</comment>
<name>A0A397S5A8_9GLOM</name>
<keyword evidence="2" id="KW-0378">Hydrolase</keyword>
<feature type="domain" description="AAA+ ATPase" evidence="1">
    <location>
        <begin position="213"/>
        <end position="337"/>
    </location>
</feature>
<evidence type="ECO:0000259" key="1">
    <source>
        <dbReference type="SMART" id="SM00382"/>
    </source>
</evidence>
<dbReference type="InterPro" id="IPR056599">
    <property type="entry name" value="AAA_lid_fung"/>
</dbReference>
<dbReference type="Gene3D" id="3.40.50.300">
    <property type="entry name" value="P-loop containing nucleotide triphosphate hydrolases"/>
    <property type="match status" value="1"/>
</dbReference>
<dbReference type="Proteomes" id="UP000265703">
    <property type="component" value="Unassembled WGS sequence"/>
</dbReference>
<dbReference type="GO" id="GO:0016887">
    <property type="term" value="F:ATP hydrolysis activity"/>
    <property type="evidence" value="ECO:0007669"/>
    <property type="project" value="InterPro"/>
</dbReference>
<dbReference type="STRING" id="658196.A0A397S5A8"/>
<dbReference type="InterPro" id="IPR054289">
    <property type="entry name" value="DUF7025"/>
</dbReference>
<reference evidence="2 3" key="1">
    <citation type="submission" date="2018-06" db="EMBL/GenBank/DDBJ databases">
        <title>Comparative genomics reveals the genomic features of Rhizophagus irregularis, R. cerebriforme, R. diaphanum and Gigaspora rosea, and their symbiotic lifestyle signature.</title>
        <authorList>
            <person name="Morin E."/>
            <person name="San Clemente H."/>
            <person name="Chen E.C.H."/>
            <person name="De La Providencia I."/>
            <person name="Hainaut M."/>
            <person name="Kuo A."/>
            <person name="Kohler A."/>
            <person name="Murat C."/>
            <person name="Tang N."/>
            <person name="Roy S."/>
            <person name="Loubradou J."/>
            <person name="Henrissat B."/>
            <person name="Grigoriev I.V."/>
            <person name="Corradi N."/>
            <person name="Roux C."/>
            <person name="Martin F.M."/>
        </authorList>
    </citation>
    <scope>NUCLEOTIDE SEQUENCE [LARGE SCALE GENOMIC DNA]</scope>
    <source>
        <strain evidence="2 3">DAOM 227022</strain>
    </source>
</reference>
<dbReference type="Pfam" id="PF22942">
    <property type="entry name" value="DUF7025"/>
    <property type="match status" value="1"/>
</dbReference>
<sequence>SEEKKIHLKHLIRFLEQEYYETIKNRKKMIANKSVSFDMLWVFYTVNLEVWYKCSISKQQIGGIISSIDTVFNDKDKLVFRITIKIIDYDGRGFKYCYVERRIEYYDGEMSFSDLPVVPFRFSNTHDSIRNIIHGNGKKFFDLARGRNFMKYEGPLLRWRIVNGCKEVEMIKADGRVMIDLMGFAIMNPNYPMDTAKPPNPSKPLDPIVNKGKGCIILCYGPPGTGKTLTAESVAEFLERPLWMISVHELGTDPAKLEQKLIKVLDIAFTWRAVLLLDEADIYFEERNSDVNRNTLTGIFLRQLEYYQGILFLTTNRIKAFDNAFCSRINMFFHYPELNLEKRREIWKNFISHASLNLDEDDFSEYKLNGREIRNILRTAQAFADSRNEYITKEHVIKVIKMFQEFQKDVKKMGSCDQDCLEILGDDEKF</sequence>
<dbReference type="PANTHER" id="PTHR46411">
    <property type="entry name" value="FAMILY ATPASE, PUTATIVE-RELATED"/>
    <property type="match status" value="1"/>
</dbReference>
<dbReference type="SUPFAM" id="SSF52540">
    <property type="entry name" value="P-loop containing nucleoside triphosphate hydrolases"/>
    <property type="match status" value="1"/>
</dbReference>
<dbReference type="OrthoDB" id="10042665at2759"/>
<dbReference type="Pfam" id="PF23232">
    <property type="entry name" value="AAA_lid_13"/>
    <property type="match status" value="1"/>
</dbReference>
<accession>A0A397S5A8</accession>
<proteinExistence type="predicted"/>
<dbReference type="PANTHER" id="PTHR46411:SF3">
    <property type="entry name" value="AAA+ ATPASE DOMAIN-CONTAINING PROTEIN"/>
    <property type="match status" value="1"/>
</dbReference>
<dbReference type="GO" id="GO:0005524">
    <property type="term" value="F:ATP binding"/>
    <property type="evidence" value="ECO:0007669"/>
    <property type="project" value="InterPro"/>
</dbReference>
<dbReference type="AlphaFoldDB" id="A0A397S5A8"/>
<dbReference type="InterPro" id="IPR027417">
    <property type="entry name" value="P-loop_NTPase"/>
</dbReference>
<dbReference type="InterPro" id="IPR003593">
    <property type="entry name" value="AAA+_ATPase"/>
</dbReference>
<evidence type="ECO:0000313" key="3">
    <source>
        <dbReference type="Proteomes" id="UP000265703"/>
    </source>
</evidence>